<feature type="compositionally biased region" description="Basic and acidic residues" evidence="3">
    <location>
        <begin position="587"/>
        <end position="598"/>
    </location>
</feature>
<evidence type="ECO:0000313" key="5">
    <source>
        <dbReference type="EMBL" id="KAL3756095.1"/>
    </source>
</evidence>
<dbReference type="EMBL" id="JALLBG020000314">
    <property type="protein sequence ID" value="KAL3756095.1"/>
    <property type="molecule type" value="Genomic_DNA"/>
</dbReference>
<protein>
    <recommendedName>
        <fullName evidence="4">C3H1-type domain-containing protein</fullName>
    </recommendedName>
</protein>
<dbReference type="PROSITE" id="PS50103">
    <property type="entry name" value="ZF_C3H1"/>
    <property type="match status" value="1"/>
</dbReference>
<accession>A0ABD3LWG3</accession>
<proteinExistence type="predicted"/>
<dbReference type="GO" id="GO:0008270">
    <property type="term" value="F:zinc ion binding"/>
    <property type="evidence" value="ECO:0007669"/>
    <property type="project" value="UniProtKB-KW"/>
</dbReference>
<dbReference type="InterPro" id="IPR000571">
    <property type="entry name" value="Znf_CCCH"/>
</dbReference>
<evidence type="ECO:0000256" key="1">
    <source>
        <dbReference type="ARBA" id="ARBA00023172"/>
    </source>
</evidence>
<dbReference type="InterPro" id="IPR013762">
    <property type="entry name" value="Integrase-like_cat_sf"/>
</dbReference>
<sequence length="2013" mass="224430">MAKRADVTGTPAQVYLQPNMVDFLLNAIRNKMVAAIGTVDNDTKLKYIFNPQVHSDLAGTPIAIVGNASNIKGEVSLAKVNIEAIRYFAHVKARGGFYVDQILGANLPANMLANTDWTNMADYAASLMPISSRCTSGKNRCTANFVTMKSWFDSANSVRAMSTGQQFLDPNWNPTARKIARDNGPIGSIKTAQSADYPQERMSIGTFFDQAQQIAQQPFLQGNTLTITMPGEQEKEVQAVAGQAKLQLFLIGGTINTDSSTVSNLSYPVLSTSMNGVLATARAARTSSFTDLLNTAFYTAAGADPTSIYSTQVSIQVMQATAAASLLAGNFSKTRAQDYNNESSTLDMSAFLPQMSPKVVESIIAAERMARNESMMELTDLQKAKPKTVIARIGTMTDVDMFSSLCINFLTCISAIVDVEGMNNAGTPSIFRQILQGYVNMVNGKDWRHWATSVGVPMPNLPWTLYQFMEGSWVGLADFALNATNVNVFMGNQPITALDTSGLQQATRAYAACKSHFEKLFALAVPCTMVPRIIPASVRDAPLAITGQSVINAAGAGGSAKRGNGGGSTAQSTETTVAPVVKKRRGARSDSEPKSSRTEKGLFFVKPNLSPTEIFPRLEEKLCVHFACKGKECTRSDDQCAYKHVKTPSQLKPEVIRAIGDHFMRTGNGWFNKHQWKATDLPDAKYQCLLGDARTGMQCTAAEFVFHSPRELPPAVVTASVPLLPTATRSFDRIFSDNLHSRIHPLPRISKGKLRKETIPSWNGNQQVCQVGHHTTAKSSEEVLSITHKVASSDCNQISQVEASKKIVKGTVEKEKILREYEAKFGNGASTSIVTRKKGATPSITHSSISSCTPPTKKMKPCSKKYYRVDDLSFHNVVAIVLRESRSHFSQADRFNLALLDKNFHEFVPLVLRWLDVDFSSLQQPRLDYQSQQSICQHRVEMMNAAMVAFGLDPGKLVRYLGGEYTGESRDTERILKTIGPYISETDANHIRRILQSGCPAELQLTESSSSKLEMMHRGNQKSFNENQDIVKEKMNKEERYSHIIPLHRLMCLFSPYLRHTPQGIVIKVGKDPRLVWDGSTKRRPDDIVLNEVTPTDDEPEITFGDAKNLFYNDLYNTRISYPDDDILLATSDIKACFRHPRVHPDLTGAFGFYADDYYWLASAMVFGHLVSCPSWEPFRRAIEKMSVVFADRTDLVEKHRAYLNMISWDTEKPSAVKLTRAFACKLNKGVLDMNGRQICLPARIYVDDALLAAVGRKQMEQRLAAIIEAIFTVLGEPEVKYRQCPLAMDKWSELKVSHEQIILGLKINTRTMTVEIPQSYRADVLSILNATWHGHRKQFTVGQAQTLTGKLARLAEGAPWVFHLMSHMYTTIAKAIANNKALLAESSTEFQQLIQNIRIKNLTKATCKNQAKVVAFALKRAAKMIHQHDVKYNITKTMRYEIEFFREMLQLDSEIRWRTPLAFLIPRTPFATTVGDSCLEGAGGYSIALGFWWHMDFPEEVKHQTLLFKKNNDDGNLISINVLEFVTVIINYCAALHIVQTSHITDDPSPVLLNVTDNTSALNWTLHSCKTSKIGMMLGRFFCSLLINAPLEIPGAETLQFLPDRARDNLAHMGHCVEREVAESQKYSGIETEGARQAHFIKWCELYGIDDPCGPEQGRERVVAIYIKYVILGVNYNNKSMIRSDTASGYAKAVNTLFELRGFPHPANLQVADNMSAVIIRNLEREEDIARQRHPLDNDIFAKLQQLAANSKSPDSVEHVVFNMVAFGRITGPRAGEYAQKTLDKVEVHKYPSGKTVVKAFIKSGFIFFDRHGKRIVMIDEESINQVHSMSVTWRIQKNRRNGQKLQIAADHANPAICPVRNALRVVLRAKKLGQPEDQPLAIFVDGKGKTKYLTAGKIAEVIRKAVKLSKPDIEAEDLKRYSAHSIRVWACVLLSEAGKSPDFIKSHLRWLGESYRMYLRDTKVMNEQHLKALEDSSSAVMAILQANLESLQLPDDVVEDLDMGEYEDIIN</sequence>
<comment type="caution">
    <text evidence="5">The sequence shown here is derived from an EMBL/GenBank/DDBJ whole genome shotgun (WGS) entry which is preliminary data.</text>
</comment>
<feature type="domain" description="C3H1-type" evidence="4">
    <location>
        <begin position="617"/>
        <end position="647"/>
    </location>
</feature>
<keyword evidence="1" id="KW-0233">DNA recombination</keyword>
<feature type="region of interest" description="Disordered" evidence="3">
    <location>
        <begin position="557"/>
        <end position="598"/>
    </location>
</feature>
<feature type="compositionally biased region" description="Gly residues" evidence="3">
    <location>
        <begin position="557"/>
        <end position="568"/>
    </location>
</feature>
<dbReference type="GO" id="GO:0006310">
    <property type="term" value="P:DNA recombination"/>
    <property type="evidence" value="ECO:0007669"/>
    <property type="project" value="UniProtKB-KW"/>
</dbReference>
<dbReference type="Gene3D" id="1.10.443.10">
    <property type="entry name" value="Intergrase catalytic core"/>
    <property type="match status" value="1"/>
</dbReference>
<keyword evidence="2" id="KW-0479">Metal-binding</keyword>
<organism evidence="5 6">
    <name type="scientific">Discostella pseudostelligera</name>
    <dbReference type="NCBI Taxonomy" id="259834"/>
    <lineage>
        <taxon>Eukaryota</taxon>
        <taxon>Sar</taxon>
        <taxon>Stramenopiles</taxon>
        <taxon>Ochrophyta</taxon>
        <taxon>Bacillariophyta</taxon>
        <taxon>Coscinodiscophyceae</taxon>
        <taxon>Thalassiosirophycidae</taxon>
        <taxon>Stephanodiscales</taxon>
        <taxon>Stephanodiscaceae</taxon>
        <taxon>Discostella</taxon>
    </lineage>
</organism>
<keyword evidence="2" id="KW-0862">Zinc</keyword>
<name>A0ABD3LWG3_9STRA</name>
<gene>
    <name evidence="5" type="ORF">ACHAWU_009397</name>
</gene>
<keyword evidence="6" id="KW-1185">Reference proteome</keyword>
<feature type="zinc finger region" description="C3H1-type" evidence="2">
    <location>
        <begin position="617"/>
        <end position="647"/>
    </location>
</feature>
<dbReference type="SUPFAM" id="SSF56349">
    <property type="entry name" value="DNA breaking-rejoining enzymes"/>
    <property type="match status" value="1"/>
</dbReference>
<evidence type="ECO:0000256" key="3">
    <source>
        <dbReference type="SAM" id="MobiDB-lite"/>
    </source>
</evidence>
<evidence type="ECO:0000256" key="2">
    <source>
        <dbReference type="PROSITE-ProRule" id="PRU00723"/>
    </source>
</evidence>
<evidence type="ECO:0000313" key="6">
    <source>
        <dbReference type="Proteomes" id="UP001530293"/>
    </source>
</evidence>
<evidence type="ECO:0000259" key="4">
    <source>
        <dbReference type="PROSITE" id="PS50103"/>
    </source>
</evidence>
<dbReference type="InterPro" id="IPR011010">
    <property type="entry name" value="DNA_brk_join_enz"/>
</dbReference>
<reference evidence="5 6" key="1">
    <citation type="submission" date="2024-10" db="EMBL/GenBank/DDBJ databases">
        <title>Updated reference genomes for cyclostephanoid diatoms.</title>
        <authorList>
            <person name="Roberts W.R."/>
            <person name="Alverson A.J."/>
        </authorList>
    </citation>
    <scope>NUCLEOTIDE SEQUENCE [LARGE SCALE GENOMIC DNA]</scope>
    <source>
        <strain evidence="5 6">AJA232-27</strain>
    </source>
</reference>
<dbReference type="Proteomes" id="UP001530293">
    <property type="component" value="Unassembled WGS sequence"/>
</dbReference>
<keyword evidence="2" id="KW-0863">Zinc-finger</keyword>